<dbReference type="GO" id="GO:0005886">
    <property type="term" value="C:plasma membrane"/>
    <property type="evidence" value="ECO:0007669"/>
    <property type="project" value="UniProtKB-SubCell"/>
</dbReference>
<evidence type="ECO:0000256" key="6">
    <source>
        <dbReference type="ARBA" id="ARBA00022989"/>
    </source>
</evidence>
<keyword evidence="7 13" id="KW-0297">G-protein coupled receptor</keyword>
<keyword evidence="2 14" id="KW-1003">Cell membrane</keyword>
<dbReference type="PANTHER" id="PTHR26451">
    <property type="entry name" value="G_PROTEIN_RECEP_F1_2 DOMAIN-CONTAINING PROTEIN"/>
    <property type="match status" value="1"/>
</dbReference>
<evidence type="ECO:0000256" key="12">
    <source>
        <dbReference type="ARBA" id="ARBA00023224"/>
    </source>
</evidence>
<dbReference type="InterPro" id="IPR000276">
    <property type="entry name" value="GPCR_Rhodpsn"/>
</dbReference>
<dbReference type="PANTHER" id="PTHR26451:SF860">
    <property type="entry name" value="ODORANT RECEPTOR-RELATED"/>
    <property type="match status" value="1"/>
</dbReference>
<sequence length="319" mass="36062">LNPNTSLLYLEGFSFRADIVVPLFLFFLTIYFGIVIGNTAVMRVIIVNRNLHEPMYILLCNMSVCDLIGSTALLPRLMADLFEEVKPISFEPCVIQAFCIHFYGTASQLILTVMAYDRYIAICDPLRYTSILTGTALIKLCSFAWGGAFILITILIGLTARLPRCGTKIFLIFCNNPSLFSLSCVDTTLNNIYGLFIAYLLSSLSFATIVWTYSKILYTCLIKSDNRTKRKRKAIHTCATHLTVYIFYEVIVLFTVIAQRYPSTNTNIRNSIGILIMITSPLLNPIIYGINTKEIRRNEPILGRVPTHRRTHTNTPSTH</sequence>
<feature type="transmembrane region" description="Helical" evidence="14">
    <location>
        <begin position="54"/>
        <end position="74"/>
    </location>
</feature>
<feature type="transmembrane region" description="Helical" evidence="14">
    <location>
        <begin position="20"/>
        <end position="42"/>
    </location>
</feature>
<accession>A0A8C4RTH9</accession>
<keyword evidence="10 13" id="KW-0675">Receptor</keyword>
<evidence type="ECO:0000313" key="16">
    <source>
        <dbReference type="Ensembl" id="ENSECRP00000006667.1"/>
    </source>
</evidence>
<proteinExistence type="inferred from homology"/>
<feature type="transmembrane region" description="Helical" evidence="14">
    <location>
        <begin position="192"/>
        <end position="213"/>
    </location>
</feature>
<keyword evidence="11" id="KW-0325">Glycoprotein</keyword>
<keyword evidence="17" id="KW-1185">Reference proteome</keyword>
<feature type="transmembrane region" description="Helical" evidence="14">
    <location>
        <begin position="94"/>
        <end position="116"/>
    </location>
</feature>
<dbReference type="Pfam" id="PF13853">
    <property type="entry name" value="7tm_4"/>
    <property type="match status" value="1"/>
</dbReference>
<dbReference type="FunFam" id="1.20.1070.10:FF:000024">
    <property type="entry name" value="Olfactory receptor"/>
    <property type="match status" value="1"/>
</dbReference>
<reference evidence="16" key="3">
    <citation type="submission" date="2025-09" db="UniProtKB">
        <authorList>
            <consortium name="Ensembl"/>
        </authorList>
    </citation>
    <scope>IDENTIFICATION</scope>
</reference>
<comment type="subcellular location">
    <subcellularLocation>
        <location evidence="1 14">Cell membrane</location>
        <topology evidence="1 14">Multi-pass membrane protein</topology>
    </subcellularLocation>
</comment>
<evidence type="ECO:0000259" key="15">
    <source>
        <dbReference type="PROSITE" id="PS50262"/>
    </source>
</evidence>
<evidence type="ECO:0000256" key="2">
    <source>
        <dbReference type="ARBA" id="ARBA00022475"/>
    </source>
</evidence>
<evidence type="ECO:0000256" key="14">
    <source>
        <dbReference type="RuleBase" id="RU363047"/>
    </source>
</evidence>
<feature type="transmembrane region" description="Helical" evidence="14">
    <location>
        <begin position="270"/>
        <end position="290"/>
    </location>
</feature>
<dbReference type="Proteomes" id="UP000694620">
    <property type="component" value="Chromosome 4"/>
</dbReference>
<feature type="transmembrane region" description="Helical" evidence="14">
    <location>
        <begin position="234"/>
        <end position="258"/>
    </location>
</feature>
<name>A0A8C4RTH9_ERPCA</name>
<evidence type="ECO:0000256" key="1">
    <source>
        <dbReference type="ARBA" id="ARBA00004651"/>
    </source>
</evidence>
<evidence type="ECO:0000256" key="7">
    <source>
        <dbReference type="ARBA" id="ARBA00023040"/>
    </source>
</evidence>
<comment type="similarity">
    <text evidence="13">Belongs to the G-protein coupled receptor 1 family.</text>
</comment>
<dbReference type="Gene3D" id="1.20.1070.10">
    <property type="entry name" value="Rhodopsin 7-helix transmembrane proteins"/>
    <property type="match status" value="1"/>
</dbReference>
<dbReference type="PRINTS" id="PR00245">
    <property type="entry name" value="OLFACTORYR"/>
</dbReference>
<dbReference type="PROSITE" id="PS00237">
    <property type="entry name" value="G_PROTEIN_RECEP_F1_1"/>
    <property type="match status" value="1"/>
</dbReference>
<keyword evidence="4 13" id="KW-0812">Transmembrane</keyword>
<keyword evidence="8 14" id="KW-0472">Membrane</keyword>
<dbReference type="GO" id="GO:0004930">
    <property type="term" value="F:G protein-coupled receptor activity"/>
    <property type="evidence" value="ECO:0007669"/>
    <property type="project" value="UniProtKB-KW"/>
</dbReference>
<evidence type="ECO:0000256" key="10">
    <source>
        <dbReference type="ARBA" id="ARBA00023170"/>
    </source>
</evidence>
<keyword evidence="12 13" id="KW-0807">Transducer</keyword>
<reference evidence="16" key="1">
    <citation type="submission" date="2021-06" db="EMBL/GenBank/DDBJ databases">
        <authorList>
            <consortium name="Wellcome Sanger Institute Data Sharing"/>
        </authorList>
    </citation>
    <scope>NUCLEOTIDE SEQUENCE [LARGE SCALE GENOMIC DNA]</scope>
</reference>
<evidence type="ECO:0000256" key="3">
    <source>
        <dbReference type="ARBA" id="ARBA00022606"/>
    </source>
</evidence>
<dbReference type="GO" id="GO:0005549">
    <property type="term" value="F:odorant binding"/>
    <property type="evidence" value="ECO:0007669"/>
    <property type="project" value="TreeGrafter"/>
</dbReference>
<dbReference type="InterPro" id="IPR000725">
    <property type="entry name" value="Olfact_rcpt"/>
</dbReference>
<feature type="domain" description="G-protein coupled receptors family 1 profile" evidence="15">
    <location>
        <begin position="37"/>
        <end position="288"/>
    </location>
</feature>
<keyword evidence="3 14" id="KW-0716">Sensory transduction</keyword>
<organism evidence="16 17">
    <name type="scientific">Erpetoichthys calabaricus</name>
    <name type="common">Rope fish</name>
    <name type="synonym">Calamoichthys calabaricus</name>
    <dbReference type="NCBI Taxonomy" id="27687"/>
    <lineage>
        <taxon>Eukaryota</taxon>
        <taxon>Metazoa</taxon>
        <taxon>Chordata</taxon>
        <taxon>Craniata</taxon>
        <taxon>Vertebrata</taxon>
        <taxon>Euteleostomi</taxon>
        <taxon>Actinopterygii</taxon>
        <taxon>Polypteriformes</taxon>
        <taxon>Polypteridae</taxon>
        <taxon>Erpetoichthys</taxon>
    </lineage>
</organism>
<keyword evidence="9" id="KW-1015">Disulfide bond</keyword>
<feature type="transmembrane region" description="Helical" evidence="14">
    <location>
        <begin position="137"/>
        <end position="158"/>
    </location>
</feature>
<dbReference type="AlphaFoldDB" id="A0A8C4RTH9"/>
<evidence type="ECO:0000256" key="5">
    <source>
        <dbReference type="ARBA" id="ARBA00022725"/>
    </source>
</evidence>
<evidence type="ECO:0000256" key="8">
    <source>
        <dbReference type="ARBA" id="ARBA00023136"/>
    </source>
</evidence>
<evidence type="ECO:0000256" key="9">
    <source>
        <dbReference type="ARBA" id="ARBA00023157"/>
    </source>
</evidence>
<keyword evidence="5 14" id="KW-0552">Olfaction</keyword>
<evidence type="ECO:0000313" key="17">
    <source>
        <dbReference type="Proteomes" id="UP000694620"/>
    </source>
</evidence>
<evidence type="ECO:0000256" key="13">
    <source>
        <dbReference type="RuleBase" id="RU000688"/>
    </source>
</evidence>
<dbReference type="InterPro" id="IPR052921">
    <property type="entry name" value="GPCR1_Superfamily_Member"/>
</dbReference>
<dbReference type="GO" id="GO:0004984">
    <property type="term" value="F:olfactory receptor activity"/>
    <property type="evidence" value="ECO:0007669"/>
    <property type="project" value="InterPro"/>
</dbReference>
<reference evidence="16" key="2">
    <citation type="submission" date="2025-08" db="UniProtKB">
        <authorList>
            <consortium name="Ensembl"/>
        </authorList>
    </citation>
    <scope>IDENTIFICATION</scope>
</reference>
<dbReference type="SUPFAM" id="SSF81321">
    <property type="entry name" value="Family A G protein-coupled receptor-like"/>
    <property type="match status" value="1"/>
</dbReference>
<dbReference type="PRINTS" id="PR00237">
    <property type="entry name" value="GPCRRHODOPSN"/>
</dbReference>
<dbReference type="PROSITE" id="PS50262">
    <property type="entry name" value="G_PROTEIN_RECEP_F1_2"/>
    <property type="match status" value="1"/>
</dbReference>
<dbReference type="Ensembl" id="ENSECRT00000006774.1">
    <property type="protein sequence ID" value="ENSECRP00000006667.1"/>
    <property type="gene ID" value="ENSECRG00000004446.1"/>
</dbReference>
<keyword evidence="6 14" id="KW-1133">Transmembrane helix</keyword>
<protein>
    <recommendedName>
        <fullName evidence="14">Olfactory receptor</fullName>
    </recommendedName>
</protein>
<evidence type="ECO:0000256" key="4">
    <source>
        <dbReference type="ARBA" id="ARBA00022692"/>
    </source>
</evidence>
<dbReference type="InterPro" id="IPR017452">
    <property type="entry name" value="GPCR_Rhodpsn_7TM"/>
</dbReference>
<dbReference type="GeneTree" id="ENSGT00940000162761"/>
<evidence type="ECO:0000256" key="11">
    <source>
        <dbReference type="ARBA" id="ARBA00023180"/>
    </source>
</evidence>